<evidence type="ECO:0000313" key="3">
    <source>
        <dbReference type="Proteomes" id="UP000281553"/>
    </source>
</evidence>
<keyword evidence="3" id="KW-1185">Reference proteome</keyword>
<keyword evidence="1" id="KW-0812">Transmembrane</keyword>
<evidence type="ECO:0000256" key="1">
    <source>
        <dbReference type="SAM" id="Phobius"/>
    </source>
</evidence>
<protein>
    <submittedName>
        <fullName evidence="2">Uncharacterized protein</fullName>
    </submittedName>
</protein>
<organism evidence="2 3">
    <name type="scientific">Dibothriocephalus latus</name>
    <name type="common">Fish tapeworm</name>
    <name type="synonym">Diphyllobothrium latum</name>
    <dbReference type="NCBI Taxonomy" id="60516"/>
    <lineage>
        <taxon>Eukaryota</taxon>
        <taxon>Metazoa</taxon>
        <taxon>Spiralia</taxon>
        <taxon>Lophotrochozoa</taxon>
        <taxon>Platyhelminthes</taxon>
        <taxon>Cestoda</taxon>
        <taxon>Eucestoda</taxon>
        <taxon>Diphyllobothriidea</taxon>
        <taxon>Diphyllobothriidae</taxon>
        <taxon>Dibothriocephalus</taxon>
    </lineage>
</organism>
<accession>A0A3P6T8X4</accession>
<evidence type="ECO:0000313" key="2">
    <source>
        <dbReference type="EMBL" id="VDK84586.1"/>
    </source>
</evidence>
<feature type="transmembrane region" description="Helical" evidence="1">
    <location>
        <begin position="27"/>
        <end position="47"/>
    </location>
</feature>
<dbReference type="AlphaFoldDB" id="A0A3P6T8X4"/>
<reference evidence="2 3" key="1">
    <citation type="submission" date="2018-11" db="EMBL/GenBank/DDBJ databases">
        <authorList>
            <consortium name="Pathogen Informatics"/>
        </authorList>
    </citation>
    <scope>NUCLEOTIDE SEQUENCE [LARGE SCALE GENOMIC DNA]</scope>
</reference>
<gene>
    <name evidence="2" type="ORF">DILT_LOCUS3604</name>
</gene>
<keyword evidence="1" id="KW-0472">Membrane</keyword>
<keyword evidence="1" id="KW-1133">Transmembrane helix</keyword>
<name>A0A3P6T8X4_DIBLA</name>
<sequence>MKENVSLETASTQPNCIRNSCAVSTSIFIFSFLLNSLSLITFIFSWMKWRKARMYRLSTPTTFVSPSTQEYVRQAENTPQSKKLRSPKSSEIVCVHVNDGTLEVQAILPDEFDPPTSSHSDVVLSEIEHLNEVQPRDPDNCDIHATLANFQARQKPKIIIENQLNNDVFLQITPFA</sequence>
<dbReference type="Proteomes" id="UP000281553">
    <property type="component" value="Unassembled WGS sequence"/>
</dbReference>
<dbReference type="EMBL" id="UYRU01043951">
    <property type="protein sequence ID" value="VDK84586.1"/>
    <property type="molecule type" value="Genomic_DNA"/>
</dbReference>
<proteinExistence type="predicted"/>